<dbReference type="AlphaFoldDB" id="A0AAT9FI24"/>
<dbReference type="EMBL" id="AP026866">
    <property type="protein sequence ID" value="BDS05594.1"/>
    <property type="molecule type" value="Genomic_DNA"/>
</dbReference>
<sequence length="202" mass="20724">MKLNTKLSSLAVSSILTIVSLTGVANAAVLITIDLSVVNKVTMTATTGLSDVTASGSDTTGIYFENFYSTPGNSLSAIFDTGNITNVENPSDGTPALFRAGGGADPGLNLWSWSSDATVTFTAGSQAFTGSATWNLTPAAYLDMVNGNTTGNIYFPADSVDDISGLAVLGTYSVAAVAVPEPSSTFLPSCGVLGLVFKRSRR</sequence>
<evidence type="ECO:0008006" key="3">
    <source>
        <dbReference type="Google" id="ProtNLM"/>
    </source>
</evidence>
<organism evidence="2">
    <name type="scientific">Oceaniferula spumae</name>
    <dbReference type="NCBI Taxonomy" id="2979115"/>
    <lineage>
        <taxon>Bacteria</taxon>
        <taxon>Pseudomonadati</taxon>
        <taxon>Verrucomicrobiota</taxon>
        <taxon>Verrucomicrobiia</taxon>
        <taxon>Verrucomicrobiales</taxon>
        <taxon>Verrucomicrobiaceae</taxon>
        <taxon>Oceaniferula</taxon>
    </lineage>
</organism>
<proteinExistence type="predicted"/>
<accession>A0AAT9FI24</accession>
<feature type="signal peptide" evidence="1">
    <location>
        <begin position="1"/>
        <end position="27"/>
    </location>
</feature>
<feature type="chain" id="PRO_5043322251" description="PEP-CTERM sorting domain-containing protein" evidence="1">
    <location>
        <begin position="28"/>
        <end position="202"/>
    </location>
</feature>
<protein>
    <recommendedName>
        <fullName evidence="3">PEP-CTERM sorting domain-containing protein</fullName>
    </recommendedName>
</protein>
<dbReference type="KEGG" id="osu:NT6N_06340"/>
<keyword evidence="1" id="KW-0732">Signal</keyword>
<evidence type="ECO:0000313" key="2">
    <source>
        <dbReference type="EMBL" id="BDS05594.1"/>
    </source>
</evidence>
<name>A0AAT9FI24_9BACT</name>
<evidence type="ECO:0000256" key="1">
    <source>
        <dbReference type="SAM" id="SignalP"/>
    </source>
</evidence>
<reference evidence="2" key="1">
    <citation type="submission" date="2024-07" db="EMBL/GenBank/DDBJ databases">
        <title>Complete genome sequence of Verrucomicrobiaceae bacterium NT6N.</title>
        <authorList>
            <person name="Huang C."/>
            <person name="Takami H."/>
            <person name="Hamasaki K."/>
        </authorList>
    </citation>
    <scope>NUCLEOTIDE SEQUENCE</scope>
    <source>
        <strain evidence="2">NT6N</strain>
    </source>
</reference>
<gene>
    <name evidence="2" type="ORF">NT6N_06340</name>
</gene>